<feature type="domain" description="Response regulatory" evidence="2">
    <location>
        <begin position="10"/>
        <end position="128"/>
    </location>
</feature>
<name>A0A7R7HYJ5_9ACTN</name>
<dbReference type="InterPro" id="IPR011006">
    <property type="entry name" value="CheY-like_superfamily"/>
</dbReference>
<sequence length="140" mass="15387">MVNTAPIARTVLLYSDDEKVRERMRLAIGRRPAADLSVTFVECADQRDVLMHVDDDDVDLLLLDGEAWPAGGMGIAHQVKEEFTDPPVTVVVVGRDADRWLAAWSLADAVLAHPLDPVTTADTLADLLRRQSEGRVATTR</sequence>
<dbReference type="AlphaFoldDB" id="A0A7R7HYJ5"/>
<dbReference type="EMBL" id="AP023355">
    <property type="protein sequence ID" value="BCJ36711.1"/>
    <property type="molecule type" value="Genomic_DNA"/>
</dbReference>
<dbReference type="GO" id="GO:0000160">
    <property type="term" value="P:phosphorelay signal transduction system"/>
    <property type="evidence" value="ECO:0007669"/>
    <property type="project" value="InterPro"/>
</dbReference>
<dbReference type="InterPro" id="IPR001789">
    <property type="entry name" value="Sig_transdc_resp-reg_receiver"/>
</dbReference>
<organism evidence="3 4">
    <name type="scientific">Actinocatenispora thailandica</name>
    <dbReference type="NCBI Taxonomy" id="227318"/>
    <lineage>
        <taxon>Bacteria</taxon>
        <taxon>Bacillati</taxon>
        <taxon>Actinomycetota</taxon>
        <taxon>Actinomycetes</taxon>
        <taxon>Micromonosporales</taxon>
        <taxon>Micromonosporaceae</taxon>
        <taxon>Actinocatenispora</taxon>
    </lineage>
</organism>
<evidence type="ECO:0000313" key="4">
    <source>
        <dbReference type="Proteomes" id="UP000611640"/>
    </source>
</evidence>
<dbReference type="KEGG" id="atl:Athai_42140"/>
<reference evidence="3 4" key="1">
    <citation type="submission" date="2020-08" db="EMBL/GenBank/DDBJ databases">
        <title>Whole genome shotgun sequence of Actinocatenispora thailandica NBRC 105041.</title>
        <authorList>
            <person name="Komaki H."/>
            <person name="Tamura T."/>
        </authorList>
    </citation>
    <scope>NUCLEOTIDE SEQUENCE [LARGE SCALE GENOMIC DNA]</scope>
    <source>
        <strain evidence="3 4">NBRC 105041</strain>
    </source>
</reference>
<keyword evidence="1" id="KW-0597">Phosphoprotein</keyword>
<dbReference type="RefSeq" id="WP_203963046.1">
    <property type="nucleotide sequence ID" value="NZ_AP023355.1"/>
</dbReference>
<proteinExistence type="predicted"/>
<dbReference type="Proteomes" id="UP000611640">
    <property type="component" value="Chromosome"/>
</dbReference>
<keyword evidence="4" id="KW-1185">Reference proteome</keyword>
<evidence type="ECO:0000259" key="2">
    <source>
        <dbReference type="PROSITE" id="PS50110"/>
    </source>
</evidence>
<feature type="modified residue" description="4-aspartylphosphate" evidence="1">
    <location>
        <position position="64"/>
    </location>
</feature>
<accession>A0A7R7HYJ5</accession>
<dbReference type="SUPFAM" id="SSF52172">
    <property type="entry name" value="CheY-like"/>
    <property type="match status" value="1"/>
</dbReference>
<gene>
    <name evidence="3" type="ORF">Athai_42140</name>
</gene>
<protein>
    <recommendedName>
        <fullName evidence="2">Response regulatory domain-containing protein</fullName>
    </recommendedName>
</protein>
<evidence type="ECO:0000313" key="3">
    <source>
        <dbReference type="EMBL" id="BCJ36711.1"/>
    </source>
</evidence>
<dbReference type="Gene3D" id="3.40.50.2300">
    <property type="match status" value="1"/>
</dbReference>
<dbReference type="PROSITE" id="PS50110">
    <property type="entry name" value="RESPONSE_REGULATORY"/>
    <property type="match status" value="1"/>
</dbReference>
<evidence type="ECO:0000256" key="1">
    <source>
        <dbReference type="PROSITE-ProRule" id="PRU00169"/>
    </source>
</evidence>